<accession>A0A918M9T1</accession>
<dbReference type="AlphaFoldDB" id="A0A918M9T1"/>
<dbReference type="Proteomes" id="UP000618795">
    <property type="component" value="Unassembled WGS sequence"/>
</dbReference>
<name>A0A918M9T1_9ACTN</name>
<reference evidence="2" key="2">
    <citation type="submission" date="2020-09" db="EMBL/GenBank/DDBJ databases">
        <authorList>
            <person name="Sun Q."/>
            <person name="Ohkuma M."/>
        </authorList>
    </citation>
    <scope>NUCLEOTIDE SEQUENCE</scope>
    <source>
        <strain evidence="2">JCM 4369</strain>
    </source>
</reference>
<gene>
    <name evidence="2" type="ORF">GCM10010260_24850</name>
</gene>
<feature type="region of interest" description="Disordered" evidence="1">
    <location>
        <begin position="61"/>
        <end position="87"/>
    </location>
</feature>
<comment type="caution">
    <text evidence="2">The sequence shown here is derived from an EMBL/GenBank/DDBJ whole genome shotgun (WGS) entry which is preliminary data.</text>
</comment>
<reference evidence="2" key="1">
    <citation type="journal article" date="2014" name="Int. J. Syst. Evol. Microbiol.">
        <title>Complete genome sequence of Corynebacterium casei LMG S-19264T (=DSM 44701T), isolated from a smear-ripened cheese.</title>
        <authorList>
            <consortium name="US DOE Joint Genome Institute (JGI-PGF)"/>
            <person name="Walter F."/>
            <person name="Albersmeier A."/>
            <person name="Kalinowski J."/>
            <person name="Ruckert C."/>
        </authorList>
    </citation>
    <scope>NUCLEOTIDE SEQUENCE</scope>
    <source>
        <strain evidence="2">JCM 4369</strain>
    </source>
</reference>
<dbReference type="EMBL" id="BMTD01000004">
    <property type="protein sequence ID" value="GGU89637.1"/>
    <property type="molecule type" value="Genomic_DNA"/>
</dbReference>
<sequence>MSPVIPKHRTRDTREEKAVRVRRLLGLTLATATLVGMSAVGAATAQAATYPTISAEQCTAEGGTVHPGGPYLPPTCRFPDGHSEGIT</sequence>
<organism evidence="2 3">
    <name type="scientific">Streptomyces filipinensis</name>
    <dbReference type="NCBI Taxonomy" id="66887"/>
    <lineage>
        <taxon>Bacteria</taxon>
        <taxon>Bacillati</taxon>
        <taxon>Actinomycetota</taxon>
        <taxon>Actinomycetes</taxon>
        <taxon>Kitasatosporales</taxon>
        <taxon>Streptomycetaceae</taxon>
        <taxon>Streptomyces</taxon>
    </lineage>
</organism>
<evidence type="ECO:0000256" key="1">
    <source>
        <dbReference type="SAM" id="MobiDB-lite"/>
    </source>
</evidence>
<evidence type="ECO:0000313" key="2">
    <source>
        <dbReference type="EMBL" id="GGU89637.1"/>
    </source>
</evidence>
<keyword evidence="3" id="KW-1185">Reference proteome</keyword>
<protein>
    <submittedName>
        <fullName evidence="2">Uncharacterized protein</fullName>
    </submittedName>
</protein>
<evidence type="ECO:0000313" key="3">
    <source>
        <dbReference type="Proteomes" id="UP000618795"/>
    </source>
</evidence>
<proteinExistence type="predicted"/>